<evidence type="ECO:0000256" key="3">
    <source>
        <dbReference type="ARBA" id="ARBA00022840"/>
    </source>
</evidence>
<dbReference type="PROSITE" id="PS50893">
    <property type="entry name" value="ABC_TRANSPORTER_2"/>
    <property type="match status" value="1"/>
</dbReference>
<organism evidence="5 6">
    <name type="scientific">Halanaerobium congolense</name>
    <dbReference type="NCBI Taxonomy" id="54121"/>
    <lineage>
        <taxon>Bacteria</taxon>
        <taxon>Bacillati</taxon>
        <taxon>Bacillota</taxon>
        <taxon>Clostridia</taxon>
        <taxon>Halanaerobiales</taxon>
        <taxon>Halanaerobiaceae</taxon>
        <taxon>Halanaerobium</taxon>
    </lineage>
</organism>
<name>A0A4R8GHR3_9FIRM</name>
<proteinExistence type="predicted"/>
<evidence type="ECO:0000256" key="1">
    <source>
        <dbReference type="ARBA" id="ARBA00022448"/>
    </source>
</evidence>
<feature type="domain" description="ABC transporter" evidence="4">
    <location>
        <begin position="5"/>
        <end position="228"/>
    </location>
</feature>
<evidence type="ECO:0000259" key="4">
    <source>
        <dbReference type="PROSITE" id="PS50893"/>
    </source>
</evidence>
<dbReference type="SMART" id="SM00382">
    <property type="entry name" value="AAA"/>
    <property type="match status" value="1"/>
</dbReference>
<sequence>MKSIIQIKNLTKKYKIEGREIRALNNINLEINGGSFTTIVGKSGCGKSTFLRIIAGLETATSGQIFGTNKIKSSLVFQEARLMPWLTVEENILFPLKNKKKNKIQPKVEEKLQLLGLKEFKDAYPDQISGGMAQRTALGRALIFESDLILMDEPLGSLDAFNRYKLQEELKNIFSENDKTVIFVTHDIDEAIFLGDQVLVMDSGAIIEQFNLKKELNLLKDKEKYLELKEEILSELKA</sequence>
<dbReference type="InterPro" id="IPR027417">
    <property type="entry name" value="P-loop_NTPase"/>
</dbReference>
<dbReference type="SUPFAM" id="SSF52540">
    <property type="entry name" value="P-loop containing nucleoside triphosphate hydrolases"/>
    <property type="match status" value="1"/>
</dbReference>
<dbReference type="AlphaFoldDB" id="A0A4R8GHR3"/>
<dbReference type="InterPro" id="IPR003439">
    <property type="entry name" value="ABC_transporter-like_ATP-bd"/>
</dbReference>
<evidence type="ECO:0000313" key="6">
    <source>
        <dbReference type="Proteomes" id="UP000295472"/>
    </source>
</evidence>
<dbReference type="GO" id="GO:0016887">
    <property type="term" value="F:ATP hydrolysis activity"/>
    <property type="evidence" value="ECO:0007669"/>
    <property type="project" value="InterPro"/>
</dbReference>
<dbReference type="Pfam" id="PF00005">
    <property type="entry name" value="ABC_tran"/>
    <property type="match status" value="1"/>
</dbReference>
<dbReference type="PANTHER" id="PTHR42788">
    <property type="entry name" value="TAURINE IMPORT ATP-BINDING PROTEIN-RELATED"/>
    <property type="match status" value="1"/>
</dbReference>
<dbReference type="PANTHER" id="PTHR42788:SF13">
    <property type="entry name" value="ALIPHATIC SULFONATES IMPORT ATP-BINDING PROTEIN SSUB"/>
    <property type="match status" value="1"/>
</dbReference>
<dbReference type="Proteomes" id="UP000295472">
    <property type="component" value="Unassembled WGS sequence"/>
</dbReference>
<gene>
    <name evidence="5" type="ORF">C7954_13129</name>
</gene>
<evidence type="ECO:0000256" key="2">
    <source>
        <dbReference type="ARBA" id="ARBA00022741"/>
    </source>
</evidence>
<dbReference type="EMBL" id="SOEF01000031">
    <property type="protein sequence ID" value="TDX39398.1"/>
    <property type="molecule type" value="Genomic_DNA"/>
</dbReference>
<evidence type="ECO:0000313" key="5">
    <source>
        <dbReference type="EMBL" id="TDX39398.1"/>
    </source>
</evidence>
<dbReference type="GeneID" id="57013520"/>
<reference evidence="5 6" key="1">
    <citation type="submission" date="2019-03" db="EMBL/GenBank/DDBJ databases">
        <title>Subsurface microbial communities from deep shales in Ohio and West Virginia, USA.</title>
        <authorList>
            <person name="Wrighton K."/>
        </authorList>
    </citation>
    <scope>NUCLEOTIDE SEQUENCE [LARGE SCALE GENOMIC DNA]</scope>
    <source>
        <strain evidence="5 6">DSMZ 11287</strain>
    </source>
</reference>
<keyword evidence="3 5" id="KW-0067">ATP-binding</keyword>
<dbReference type="InterPro" id="IPR050166">
    <property type="entry name" value="ABC_transporter_ATP-bind"/>
</dbReference>
<dbReference type="RefSeq" id="WP_134059961.1">
    <property type="nucleotide sequence ID" value="NZ_SOEF01000031.1"/>
</dbReference>
<dbReference type="CDD" id="cd03293">
    <property type="entry name" value="ABC_NrtD_SsuB_transporters"/>
    <property type="match status" value="1"/>
</dbReference>
<dbReference type="InterPro" id="IPR003593">
    <property type="entry name" value="AAA+_ATPase"/>
</dbReference>
<keyword evidence="2" id="KW-0547">Nucleotide-binding</keyword>
<protein>
    <submittedName>
        <fullName evidence="5">Sulfonate transport system ATP-binding protein</fullName>
    </submittedName>
</protein>
<dbReference type="Gene3D" id="3.40.50.300">
    <property type="entry name" value="P-loop containing nucleotide triphosphate hydrolases"/>
    <property type="match status" value="1"/>
</dbReference>
<dbReference type="GO" id="GO:0005524">
    <property type="term" value="F:ATP binding"/>
    <property type="evidence" value="ECO:0007669"/>
    <property type="project" value="UniProtKB-KW"/>
</dbReference>
<comment type="caution">
    <text evidence="5">The sequence shown here is derived from an EMBL/GenBank/DDBJ whole genome shotgun (WGS) entry which is preliminary data.</text>
</comment>
<accession>A0A4R8GHR3</accession>
<keyword evidence="1" id="KW-0813">Transport</keyword>